<evidence type="ECO:0000256" key="3">
    <source>
        <dbReference type="ARBA" id="ARBA00049429"/>
    </source>
</evidence>
<dbReference type="EC" id="3.5.3.6" evidence="2"/>
<gene>
    <name evidence="4" type="ORF">SAMN05660862_3372</name>
</gene>
<evidence type="ECO:0000313" key="5">
    <source>
        <dbReference type="Proteomes" id="UP000192980"/>
    </source>
</evidence>
<organism evidence="4 5">
    <name type="scientific">Sphingobacterium psychroaquaticum</name>
    <dbReference type="NCBI Taxonomy" id="561061"/>
    <lineage>
        <taxon>Bacteria</taxon>
        <taxon>Pseudomonadati</taxon>
        <taxon>Bacteroidota</taxon>
        <taxon>Sphingobacteriia</taxon>
        <taxon>Sphingobacteriales</taxon>
        <taxon>Sphingobacteriaceae</taxon>
        <taxon>Sphingobacterium</taxon>
    </lineage>
</organism>
<keyword evidence="4" id="KW-0378">Hydrolase</keyword>
<evidence type="ECO:0000256" key="1">
    <source>
        <dbReference type="ARBA" id="ARBA00005213"/>
    </source>
</evidence>
<proteinExistence type="predicted"/>
<dbReference type="EMBL" id="FXAU01000007">
    <property type="protein sequence ID" value="SMG46980.1"/>
    <property type="molecule type" value="Genomic_DNA"/>
</dbReference>
<evidence type="ECO:0000256" key="2">
    <source>
        <dbReference type="ARBA" id="ARBA00012171"/>
    </source>
</evidence>
<keyword evidence="5" id="KW-1185">Reference proteome</keyword>
<dbReference type="PANTHER" id="PTHR47271">
    <property type="entry name" value="ARGININE DEIMINASE"/>
    <property type="match status" value="1"/>
</dbReference>
<comment type="pathway">
    <text evidence="1">Amino-acid degradation; L-arginine degradation via ADI pathway; carbamoyl phosphate from L-arginine: step 1/2.</text>
</comment>
<dbReference type="Proteomes" id="UP000192980">
    <property type="component" value="Unassembled WGS sequence"/>
</dbReference>
<comment type="catalytic activity">
    <reaction evidence="3">
        <text>L-arginine + H2O = L-citrulline + NH4(+)</text>
        <dbReference type="Rhea" id="RHEA:19597"/>
        <dbReference type="ChEBI" id="CHEBI:15377"/>
        <dbReference type="ChEBI" id="CHEBI:28938"/>
        <dbReference type="ChEBI" id="CHEBI:32682"/>
        <dbReference type="ChEBI" id="CHEBI:57743"/>
        <dbReference type="EC" id="3.5.3.6"/>
    </reaction>
</comment>
<dbReference type="PANTHER" id="PTHR47271:SF2">
    <property type="entry name" value="ARGININE DEIMINASE"/>
    <property type="match status" value="1"/>
</dbReference>
<dbReference type="GO" id="GO:0016990">
    <property type="term" value="F:arginine deiminase activity"/>
    <property type="evidence" value="ECO:0007669"/>
    <property type="project" value="UniProtKB-EC"/>
</dbReference>
<dbReference type="GO" id="GO:0019546">
    <property type="term" value="P:L-arginine deiminase pathway"/>
    <property type="evidence" value="ECO:0007669"/>
    <property type="project" value="TreeGrafter"/>
</dbReference>
<reference evidence="4 5" key="1">
    <citation type="submission" date="2017-04" db="EMBL/GenBank/DDBJ databases">
        <authorList>
            <person name="Afonso C.L."/>
            <person name="Miller P.J."/>
            <person name="Scott M.A."/>
            <person name="Spackman E."/>
            <person name="Goraichik I."/>
            <person name="Dimitrov K.M."/>
            <person name="Suarez D.L."/>
            <person name="Swayne D.E."/>
        </authorList>
    </citation>
    <scope>NUCLEOTIDE SEQUENCE [LARGE SCALE GENOMIC DNA]</scope>
    <source>
        <strain evidence="4 5">DSM 22418</strain>
    </source>
</reference>
<sequence>MSCFSKTVPYEIYIQYRRHILQHNSGFLHEGTIIFYIFKQPHYRQAMLKIQVKNETGRLRSVILGTAHDNGPIPTVEEAYDPKSLEHILAGTYPAESDMVYEMTAFQHVLERYGVTVHRPKVIPDLNQIFTRDIGFVIENKFIKANILPERADEWQAIKFLVDKIDPNDIIEAPSTVHIEGGDVILWNDYIFVGTYTGSDYAQINTARTNIQGVGFLAEIFPTKMVLGFDLIKSMTDARKNALHLDCCFQPVGKDKAIIYKGGFRNPEHYNQLVTLFGLENLFHITAEEMYNMFSNVFSISENVVVTERRFDRLNHWLRENGFHVEEIPYHEIGKQEGLLRCSTLPLYRD</sequence>
<dbReference type="AlphaFoldDB" id="A0A1X7KZX8"/>
<accession>A0A1X7KZX8</accession>
<evidence type="ECO:0000313" key="4">
    <source>
        <dbReference type="EMBL" id="SMG46980.1"/>
    </source>
</evidence>
<dbReference type="SUPFAM" id="SSF55909">
    <property type="entry name" value="Pentein"/>
    <property type="match status" value="1"/>
</dbReference>
<protein>
    <recommendedName>
        <fullName evidence="2">arginine deiminase</fullName>
        <ecNumber evidence="2">3.5.3.6</ecNumber>
    </recommendedName>
</protein>
<dbReference type="Pfam" id="PF19420">
    <property type="entry name" value="DDAH_eukar"/>
    <property type="match status" value="1"/>
</dbReference>
<dbReference type="STRING" id="561061.SAMN05660862_3372"/>
<name>A0A1X7KZX8_9SPHI</name>
<dbReference type="Gene3D" id="3.75.10.10">
    <property type="entry name" value="L-arginine/glycine Amidinotransferase, Chain A"/>
    <property type="match status" value="1"/>
</dbReference>